<dbReference type="GO" id="GO:0036503">
    <property type="term" value="P:ERAD pathway"/>
    <property type="evidence" value="ECO:0007669"/>
    <property type="project" value="TreeGrafter"/>
</dbReference>
<evidence type="ECO:0000256" key="7">
    <source>
        <dbReference type="ARBA" id="ARBA00023136"/>
    </source>
</evidence>
<feature type="transmembrane region" description="Helical" evidence="10">
    <location>
        <begin position="183"/>
        <end position="201"/>
    </location>
</feature>
<protein>
    <recommendedName>
        <fullName evidence="11">RING-type domain-containing protein</fullName>
    </recommendedName>
</protein>
<dbReference type="SMART" id="SM00184">
    <property type="entry name" value="RING"/>
    <property type="match status" value="1"/>
</dbReference>
<feature type="transmembrane region" description="Helical" evidence="10">
    <location>
        <begin position="47"/>
        <end position="68"/>
    </location>
</feature>
<dbReference type="Pfam" id="PF13705">
    <property type="entry name" value="TRC8_N"/>
    <property type="match status" value="1"/>
</dbReference>
<keyword evidence="2 10" id="KW-0812">Transmembrane</keyword>
<dbReference type="PROSITE" id="PS50089">
    <property type="entry name" value="ZF_RING_2"/>
    <property type="match status" value="1"/>
</dbReference>
<dbReference type="Pfam" id="PF13639">
    <property type="entry name" value="zf-RING_2"/>
    <property type="match status" value="1"/>
</dbReference>
<accession>A0A8W8IZQ7</accession>
<feature type="transmembrane region" description="Helical" evidence="10">
    <location>
        <begin position="376"/>
        <end position="394"/>
    </location>
</feature>
<feature type="domain" description="RING-type" evidence="11">
    <location>
        <begin position="573"/>
        <end position="611"/>
    </location>
</feature>
<name>A0A8W8IZQ7_MAGGI</name>
<evidence type="ECO:0000313" key="13">
    <source>
        <dbReference type="Proteomes" id="UP000005408"/>
    </source>
</evidence>
<dbReference type="EnsemblMetazoa" id="G16394.1">
    <property type="protein sequence ID" value="G16394.1:cds"/>
    <property type="gene ID" value="G16394"/>
</dbReference>
<dbReference type="GO" id="GO:0061630">
    <property type="term" value="F:ubiquitin protein ligase activity"/>
    <property type="evidence" value="ECO:0007669"/>
    <property type="project" value="TreeGrafter"/>
</dbReference>
<feature type="transmembrane region" description="Helical" evidence="10">
    <location>
        <begin position="156"/>
        <end position="176"/>
    </location>
</feature>
<feature type="region of interest" description="Disordered" evidence="9">
    <location>
        <begin position="615"/>
        <end position="664"/>
    </location>
</feature>
<dbReference type="GO" id="GO:0008270">
    <property type="term" value="F:zinc ion binding"/>
    <property type="evidence" value="ECO:0007669"/>
    <property type="project" value="UniProtKB-KW"/>
</dbReference>
<feature type="compositionally biased region" description="Acidic residues" evidence="9">
    <location>
        <begin position="634"/>
        <end position="647"/>
    </location>
</feature>
<dbReference type="GO" id="GO:0016020">
    <property type="term" value="C:membrane"/>
    <property type="evidence" value="ECO:0007669"/>
    <property type="project" value="UniProtKB-SubCell"/>
</dbReference>
<keyword evidence="6 10" id="KW-1133">Transmembrane helix</keyword>
<evidence type="ECO:0000256" key="3">
    <source>
        <dbReference type="ARBA" id="ARBA00022723"/>
    </source>
</evidence>
<feature type="transmembrane region" description="Helical" evidence="10">
    <location>
        <begin position="115"/>
        <end position="136"/>
    </location>
</feature>
<evidence type="ECO:0000259" key="11">
    <source>
        <dbReference type="PROSITE" id="PS50089"/>
    </source>
</evidence>
<keyword evidence="7 10" id="KW-0472">Membrane</keyword>
<dbReference type="GO" id="GO:0043161">
    <property type="term" value="P:proteasome-mediated ubiquitin-dependent protein catabolic process"/>
    <property type="evidence" value="ECO:0007669"/>
    <property type="project" value="TreeGrafter"/>
</dbReference>
<evidence type="ECO:0000256" key="9">
    <source>
        <dbReference type="SAM" id="MobiDB-lite"/>
    </source>
</evidence>
<evidence type="ECO:0000256" key="6">
    <source>
        <dbReference type="ARBA" id="ARBA00022989"/>
    </source>
</evidence>
<feature type="transmembrane region" description="Helical" evidence="10">
    <location>
        <begin position="88"/>
        <end position="108"/>
    </location>
</feature>
<dbReference type="SMART" id="SM00744">
    <property type="entry name" value="RINGv"/>
    <property type="match status" value="1"/>
</dbReference>
<dbReference type="CDD" id="cd16476">
    <property type="entry name" value="RING-H2_RNF139-like"/>
    <property type="match status" value="1"/>
</dbReference>
<keyword evidence="3" id="KW-0479">Metal-binding</keyword>
<feature type="transmembrane region" description="Helical" evidence="10">
    <location>
        <begin position="295"/>
        <end position="328"/>
    </location>
</feature>
<dbReference type="PANTHER" id="PTHR22763">
    <property type="entry name" value="RING ZINC FINGER PROTEIN"/>
    <property type="match status" value="1"/>
</dbReference>
<feature type="transmembrane region" description="Helical" evidence="10">
    <location>
        <begin position="492"/>
        <end position="510"/>
    </location>
</feature>
<keyword evidence="13" id="KW-1185">Reference proteome</keyword>
<reference evidence="12" key="1">
    <citation type="submission" date="2022-08" db="UniProtKB">
        <authorList>
            <consortium name="EnsemblMetazoa"/>
        </authorList>
    </citation>
    <scope>IDENTIFICATION</scope>
    <source>
        <strain evidence="12">05x7-T-G4-1.051#20</strain>
    </source>
</reference>
<evidence type="ECO:0000256" key="4">
    <source>
        <dbReference type="ARBA" id="ARBA00022771"/>
    </source>
</evidence>
<sequence>MQSMTNIGGKRNVTSHRTSSFFFHSISGVIFLFQRKKMGPFKLKREYLLASVCVILRVPSLFIMEVWFRTDPQKAVESKAVDPGHAQFITTAVYYSILAFAVAVLLMPLRKLVSLYMYIVSLVLLLMAHHLAQIYVEMEIAEPETYILNDTSALKRLGLHLTVQCVMAAFIAYLIDITSWRRFVLLIYTLPMIARIAGIPLAAFEHIHHFCSLFTVILIMLFLFNNIGFGLDIVKENILRWKALADAIGWISLLFTAWHTILLPIQFLVFWIVLFCSQLYVYMMKTPLSLSQEGWLLFILACVGECCATPISLIALCVTIAYASYYILTLTKLYLQGWNAFTADQDVMRGWTEGFTMMLIAVQTGLLELKPLQRAFLMCVLLFIVASSLIQSMYEMADPILLSLSASHNKNIFKHVRAILLFTFLWLFPLYMTYSICQYFDLDFWLLVIMSSCLLTSVQVVGSLVIYTLFMYDGMRTDPWESLDDIVYYTRSFVRILEFIVAVFVVCYGMKESIFGEWSWINSSILIIHCYFNVWQRLQSGWRTFLLRREAVKKLALLPTATEDQIHNYNDVCPICYQPLLTAKITPCGHFFHATCLKKWLYVKDTCPMCHKKLHETSEESQNSTQDRPAQNEDIVEEDEDHGDADSEPSNHSEEQEFSEEDLD</sequence>
<dbReference type="SUPFAM" id="SSF57850">
    <property type="entry name" value="RING/U-box"/>
    <property type="match status" value="1"/>
</dbReference>
<organism evidence="12 13">
    <name type="scientific">Magallana gigas</name>
    <name type="common">Pacific oyster</name>
    <name type="synonym">Crassostrea gigas</name>
    <dbReference type="NCBI Taxonomy" id="29159"/>
    <lineage>
        <taxon>Eukaryota</taxon>
        <taxon>Metazoa</taxon>
        <taxon>Spiralia</taxon>
        <taxon>Lophotrochozoa</taxon>
        <taxon>Mollusca</taxon>
        <taxon>Bivalvia</taxon>
        <taxon>Autobranchia</taxon>
        <taxon>Pteriomorphia</taxon>
        <taxon>Ostreida</taxon>
        <taxon>Ostreoidea</taxon>
        <taxon>Ostreidae</taxon>
        <taxon>Magallana</taxon>
    </lineage>
</organism>
<comment type="subcellular location">
    <subcellularLocation>
        <location evidence="1">Membrane</location>
        <topology evidence="1">Multi-pass membrane protein</topology>
    </subcellularLocation>
</comment>
<feature type="compositionally biased region" description="Polar residues" evidence="9">
    <location>
        <begin position="620"/>
        <end position="629"/>
    </location>
</feature>
<keyword evidence="4 8" id="KW-0863">Zinc-finger</keyword>
<evidence type="ECO:0000256" key="10">
    <source>
        <dbReference type="SAM" id="Phobius"/>
    </source>
</evidence>
<dbReference type="InterPro" id="IPR025754">
    <property type="entry name" value="TRC8_N_dom"/>
</dbReference>
<feature type="transmembrane region" description="Helical" evidence="10">
    <location>
        <begin position="207"/>
        <end position="231"/>
    </location>
</feature>
<dbReference type="InterPro" id="IPR050731">
    <property type="entry name" value="HRD1_E3_ubiq-ligases"/>
</dbReference>
<dbReference type="InterPro" id="IPR011016">
    <property type="entry name" value="Znf_RING-CH"/>
</dbReference>
<evidence type="ECO:0000256" key="5">
    <source>
        <dbReference type="ARBA" id="ARBA00022833"/>
    </source>
</evidence>
<evidence type="ECO:0000313" key="12">
    <source>
        <dbReference type="EnsemblMetazoa" id="G16394.1:cds"/>
    </source>
</evidence>
<dbReference type="PANTHER" id="PTHR22763:SF191">
    <property type="entry name" value="RING FINGER PROTEIN 145 HOMOLOG"/>
    <property type="match status" value="1"/>
</dbReference>
<feature type="transmembrane region" description="Helical" evidence="10">
    <location>
        <begin position="444"/>
        <end position="472"/>
    </location>
</feature>
<keyword evidence="5" id="KW-0862">Zinc</keyword>
<dbReference type="GO" id="GO:0012505">
    <property type="term" value="C:endomembrane system"/>
    <property type="evidence" value="ECO:0007669"/>
    <property type="project" value="TreeGrafter"/>
</dbReference>
<evidence type="ECO:0000256" key="2">
    <source>
        <dbReference type="ARBA" id="ARBA00022692"/>
    </source>
</evidence>
<dbReference type="InterPro" id="IPR013083">
    <property type="entry name" value="Znf_RING/FYVE/PHD"/>
</dbReference>
<evidence type="ECO:0000256" key="8">
    <source>
        <dbReference type="PROSITE-ProRule" id="PRU00175"/>
    </source>
</evidence>
<feature type="transmembrane region" description="Helical" evidence="10">
    <location>
        <begin position="414"/>
        <end position="432"/>
    </location>
</feature>
<dbReference type="InterPro" id="IPR001841">
    <property type="entry name" value="Znf_RING"/>
</dbReference>
<dbReference type="Gene3D" id="3.30.40.10">
    <property type="entry name" value="Zinc/RING finger domain, C3HC4 (zinc finger)"/>
    <property type="match status" value="1"/>
</dbReference>
<dbReference type="AlphaFoldDB" id="A0A8W8IZQ7"/>
<dbReference type="Proteomes" id="UP000005408">
    <property type="component" value="Unassembled WGS sequence"/>
</dbReference>
<evidence type="ECO:0000256" key="1">
    <source>
        <dbReference type="ARBA" id="ARBA00004141"/>
    </source>
</evidence>
<proteinExistence type="predicted"/>